<dbReference type="Gene3D" id="3.30.390.10">
    <property type="entry name" value="Enolase-like, N-terminal domain"/>
    <property type="match status" value="1"/>
</dbReference>
<comment type="catalytic activity">
    <reaction evidence="1">
        <text>D-glucarate = 5-dehydro-4-deoxy-D-glucarate + H2O</text>
        <dbReference type="Rhea" id="RHEA:14573"/>
        <dbReference type="ChEBI" id="CHEBI:15377"/>
        <dbReference type="ChEBI" id="CHEBI:30612"/>
        <dbReference type="ChEBI" id="CHEBI:42819"/>
        <dbReference type="EC" id="4.2.1.40"/>
    </reaction>
</comment>
<dbReference type="InterPro" id="IPR036849">
    <property type="entry name" value="Enolase-like_C_sf"/>
</dbReference>
<dbReference type="AlphaFoldDB" id="A0A512M789"/>
<dbReference type="CDD" id="cd03316">
    <property type="entry name" value="MR_like"/>
    <property type="match status" value="1"/>
</dbReference>
<dbReference type="EC" id="4.2.1.40" evidence="3"/>
<dbReference type="PANTHER" id="PTHR48080:SF4">
    <property type="entry name" value="GLUCARATE DEHYDRATASE"/>
    <property type="match status" value="1"/>
</dbReference>
<dbReference type="InterPro" id="IPR034593">
    <property type="entry name" value="DgoD-like"/>
</dbReference>
<dbReference type="Pfam" id="PF13378">
    <property type="entry name" value="MR_MLE_C"/>
    <property type="match status" value="1"/>
</dbReference>
<dbReference type="Gene3D" id="3.20.20.120">
    <property type="entry name" value="Enolase-like C-terminal domain"/>
    <property type="match status" value="1"/>
</dbReference>
<dbReference type="GO" id="GO:0008872">
    <property type="term" value="F:glucarate dehydratase activity"/>
    <property type="evidence" value="ECO:0007669"/>
    <property type="project" value="UniProtKB-EC"/>
</dbReference>
<dbReference type="Pfam" id="PF02746">
    <property type="entry name" value="MR_MLE_N"/>
    <property type="match status" value="1"/>
</dbReference>
<evidence type="ECO:0000313" key="6">
    <source>
        <dbReference type="Proteomes" id="UP000321577"/>
    </source>
</evidence>
<dbReference type="InterPro" id="IPR029017">
    <property type="entry name" value="Enolase-like_N"/>
</dbReference>
<dbReference type="InterPro" id="IPR013342">
    <property type="entry name" value="Mandelate_racemase_C"/>
</dbReference>
<dbReference type="SFLD" id="SFLDS00001">
    <property type="entry name" value="Enolase"/>
    <property type="match status" value="1"/>
</dbReference>
<name>A0A512M789_9BACT</name>
<proteinExistence type="predicted"/>
<evidence type="ECO:0000256" key="2">
    <source>
        <dbReference type="ARBA" id="ARBA00005183"/>
    </source>
</evidence>
<evidence type="ECO:0000256" key="1">
    <source>
        <dbReference type="ARBA" id="ARBA00001426"/>
    </source>
</evidence>
<dbReference type="RefSeq" id="WP_146850195.1">
    <property type="nucleotide sequence ID" value="NZ_BKAG01000011.1"/>
</dbReference>
<dbReference type="SMART" id="SM00922">
    <property type="entry name" value="MR_MLE"/>
    <property type="match status" value="1"/>
</dbReference>
<dbReference type="OrthoDB" id="9775391at2"/>
<evidence type="ECO:0000313" key="5">
    <source>
        <dbReference type="EMBL" id="GEP42595.1"/>
    </source>
</evidence>
<comment type="pathway">
    <text evidence="2">Carbohydrate acid metabolism; D-glucarate degradation; 2,5-dioxopentanoate from D-glucarate: step 1/2.</text>
</comment>
<accession>A0A512M789</accession>
<comment type="caution">
    <text evidence="5">The sequence shown here is derived from an EMBL/GenBank/DDBJ whole genome shotgun (WGS) entry which is preliminary data.</text>
</comment>
<dbReference type="EMBL" id="BKAG01000011">
    <property type="protein sequence ID" value="GEP42595.1"/>
    <property type="molecule type" value="Genomic_DNA"/>
</dbReference>
<dbReference type="SUPFAM" id="SSF51604">
    <property type="entry name" value="Enolase C-terminal domain-like"/>
    <property type="match status" value="1"/>
</dbReference>
<feature type="domain" description="Mandelate racemase/muconate lactonizing enzyme C-terminal" evidence="4">
    <location>
        <begin position="142"/>
        <end position="262"/>
    </location>
</feature>
<gene>
    <name evidence="5" type="ORF">BGE01nite_18860</name>
</gene>
<dbReference type="InterPro" id="IPR013341">
    <property type="entry name" value="Mandelate_racemase_N_dom"/>
</dbReference>
<dbReference type="PANTHER" id="PTHR48080">
    <property type="entry name" value="D-GALACTONATE DEHYDRATASE-RELATED"/>
    <property type="match status" value="1"/>
</dbReference>
<protein>
    <recommendedName>
        <fullName evidence="3">glucarate dehydratase</fullName>
        <ecNumber evidence="3">4.2.1.40</ecNumber>
    </recommendedName>
</protein>
<evidence type="ECO:0000256" key="3">
    <source>
        <dbReference type="ARBA" id="ARBA00011973"/>
    </source>
</evidence>
<sequence>MKITRVRTLLSTAPQRDIFMKSRVRRSAAFILIETDTELVGLGETYAGYFVPEMVPEIVKFYEPILVGQSPMDVDVLSRRMFTSGKFWARVGLGSIVLSGIESALLDLKGKALGVPVYELLGGRCHDTLPCYATGGTSPHDRGELEGKVSQYLSLGFHAVKLGAGTYRGPGHPIVGSRTPQEARDVEVSKVEFLRQRFGDSFQLNLDAHMDFLGEADHVWNLATAQFVLKALETYPIGFFEEALPYTDMRAYGELRKSTTIPVAGGETLTSLEEWRDWLEHKPFALAQLDASFMGGIMNFIKIARLCELQGVSIATHAWSSTPGVAANLHAAFACRNTAVCEMAAYNPTRPELNTHIVAPLLTDLWIEPPVIENGRIRLADTPGLGVRLPDGFLDKHPFEPGSGEFSSVTGKILQP</sequence>
<reference evidence="5 6" key="1">
    <citation type="submission" date="2019-07" db="EMBL/GenBank/DDBJ databases">
        <title>Whole genome shotgun sequence of Brevifollis gellanilyticus NBRC 108608.</title>
        <authorList>
            <person name="Hosoyama A."/>
            <person name="Uohara A."/>
            <person name="Ohji S."/>
            <person name="Ichikawa N."/>
        </authorList>
    </citation>
    <scope>NUCLEOTIDE SEQUENCE [LARGE SCALE GENOMIC DNA]</scope>
    <source>
        <strain evidence="5 6">NBRC 108608</strain>
    </source>
</reference>
<dbReference type="SFLD" id="SFLDG00179">
    <property type="entry name" value="mandelate_racemase"/>
    <property type="match status" value="1"/>
</dbReference>
<dbReference type="SUPFAM" id="SSF54826">
    <property type="entry name" value="Enolase N-terminal domain-like"/>
    <property type="match status" value="1"/>
</dbReference>
<keyword evidence="6" id="KW-1185">Reference proteome</keyword>
<dbReference type="Proteomes" id="UP000321577">
    <property type="component" value="Unassembled WGS sequence"/>
</dbReference>
<dbReference type="InterPro" id="IPR029065">
    <property type="entry name" value="Enolase_C-like"/>
</dbReference>
<evidence type="ECO:0000259" key="4">
    <source>
        <dbReference type="SMART" id="SM00922"/>
    </source>
</evidence>
<organism evidence="5 6">
    <name type="scientific">Brevifollis gellanilyticus</name>
    <dbReference type="NCBI Taxonomy" id="748831"/>
    <lineage>
        <taxon>Bacteria</taxon>
        <taxon>Pseudomonadati</taxon>
        <taxon>Verrucomicrobiota</taxon>
        <taxon>Verrucomicrobiia</taxon>
        <taxon>Verrucomicrobiales</taxon>
        <taxon>Verrucomicrobiaceae</taxon>
    </lineage>
</organism>